<dbReference type="NCBIfam" id="TIGR01554">
    <property type="entry name" value="major_cap_HK97"/>
    <property type="match status" value="1"/>
</dbReference>
<dbReference type="Pfam" id="PF05065">
    <property type="entry name" value="Phage_capsid"/>
    <property type="match status" value="1"/>
</dbReference>
<evidence type="ECO:0000313" key="4">
    <source>
        <dbReference type="Proteomes" id="UP000187012"/>
    </source>
</evidence>
<reference evidence="3 4" key="1">
    <citation type="submission" date="2016-12" db="EMBL/GenBank/DDBJ databases">
        <authorList>
            <person name="Song W.-J."/>
            <person name="Kurnit D.M."/>
        </authorList>
    </citation>
    <scope>NUCLEOTIDE SEQUENCE [LARGE SCALE GENOMIC DNA]</scope>
    <source>
        <strain evidence="3 4">STM7296</strain>
    </source>
</reference>
<dbReference type="RefSeq" id="WP_094780605.1">
    <property type="nucleotide sequence ID" value="NZ_CYGX02000034.1"/>
</dbReference>
<dbReference type="InterPro" id="IPR054612">
    <property type="entry name" value="Phage_capsid-like_C"/>
</dbReference>
<organism evidence="3 4">
    <name type="scientific">Paraburkholderia ribeironis</name>
    <dbReference type="NCBI Taxonomy" id="1247936"/>
    <lineage>
        <taxon>Bacteria</taxon>
        <taxon>Pseudomonadati</taxon>
        <taxon>Pseudomonadota</taxon>
        <taxon>Betaproteobacteria</taxon>
        <taxon>Burkholderiales</taxon>
        <taxon>Burkholderiaceae</taxon>
        <taxon>Paraburkholderia</taxon>
    </lineage>
</organism>
<evidence type="ECO:0000256" key="1">
    <source>
        <dbReference type="ARBA" id="ARBA00004328"/>
    </source>
</evidence>
<dbReference type="AlphaFoldDB" id="A0A1N7S4K8"/>
<accession>A0A1N7S4K8</accession>
<sequence length="344" mass="36409">MTQVSFADDRGMTLIRAVRALVISQGSMTDGADFARSAWGNATQVADVLEQRLLDTGRVDDPAGPARALGRFIVELVLRRSALGRLDALRQFFRAPVSAPVLGITQHVIATWTGEGHAYEVSDMAFAVRRLAARKLGVILIYTLEFLRLMDPNVDGAIRRDIVRAMSAALDSALLSPDNLGIDGIQPANVYGTNITAGSGNAAWDLGNALAGLSDGQIADCVLVLNPADVAAAIEQGLSDAGSLNIDGGYLCGYPAICSTAIPRSAVAWIVPPEILLTDAGLIIEHATQATFEAIDPDTHESTIHSLWVENLASLRATYFINWQATTDNAAGLITDCINAAGTK</sequence>
<gene>
    <name evidence="3" type="ORF">BN2475_340168</name>
</gene>
<feature type="domain" description="Phage capsid-like C-terminal" evidence="2">
    <location>
        <begin position="73"/>
        <end position="266"/>
    </location>
</feature>
<comment type="subcellular location">
    <subcellularLocation>
        <location evidence="1">Virion</location>
    </subcellularLocation>
</comment>
<name>A0A1N7S4K8_9BURK</name>
<dbReference type="STRING" id="1247936.BN2475_340168"/>
<keyword evidence="4" id="KW-1185">Reference proteome</keyword>
<dbReference type="EMBL" id="CYGX02000034">
    <property type="protein sequence ID" value="SIT42228.1"/>
    <property type="molecule type" value="Genomic_DNA"/>
</dbReference>
<dbReference type="OrthoDB" id="9804926at2"/>
<evidence type="ECO:0000313" key="3">
    <source>
        <dbReference type="EMBL" id="SIT42228.1"/>
    </source>
</evidence>
<dbReference type="Proteomes" id="UP000187012">
    <property type="component" value="Unassembled WGS sequence"/>
</dbReference>
<evidence type="ECO:0000259" key="2">
    <source>
        <dbReference type="Pfam" id="PF05065"/>
    </source>
</evidence>
<dbReference type="SUPFAM" id="SSF56563">
    <property type="entry name" value="Major capsid protein gp5"/>
    <property type="match status" value="1"/>
</dbReference>
<protein>
    <submittedName>
        <fullName evidence="3">Putative Phage capsid family protein</fullName>
    </submittedName>
</protein>
<dbReference type="InterPro" id="IPR024455">
    <property type="entry name" value="Phage_capsid"/>
</dbReference>
<proteinExistence type="predicted"/>